<dbReference type="RefSeq" id="WP_344573460.1">
    <property type="nucleotide sequence ID" value="NZ_BAAARK010000001.1"/>
</dbReference>
<proteinExistence type="predicted"/>
<evidence type="ECO:0000313" key="3">
    <source>
        <dbReference type="Proteomes" id="UP001500994"/>
    </source>
</evidence>
<evidence type="ECO:0000256" key="1">
    <source>
        <dbReference type="SAM" id="MobiDB-lite"/>
    </source>
</evidence>
<accession>A0ABP6DRQ6</accession>
<dbReference type="Proteomes" id="UP001500994">
    <property type="component" value="Unassembled WGS sequence"/>
</dbReference>
<gene>
    <name evidence="2" type="ORF">GCM10009864_08060</name>
</gene>
<reference evidence="3" key="1">
    <citation type="journal article" date="2019" name="Int. J. Syst. Evol. Microbiol.">
        <title>The Global Catalogue of Microorganisms (GCM) 10K type strain sequencing project: providing services to taxonomists for standard genome sequencing and annotation.</title>
        <authorList>
            <consortium name="The Broad Institute Genomics Platform"/>
            <consortium name="The Broad Institute Genome Sequencing Center for Infectious Disease"/>
            <person name="Wu L."/>
            <person name="Ma J."/>
        </authorList>
    </citation>
    <scope>NUCLEOTIDE SEQUENCE [LARGE SCALE GENOMIC DNA]</scope>
    <source>
        <strain evidence="3">JCM 16374</strain>
    </source>
</reference>
<feature type="region of interest" description="Disordered" evidence="1">
    <location>
        <begin position="148"/>
        <end position="176"/>
    </location>
</feature>
<keyword evidence="3" id="KW-1185">Reference proteome</keyword>
<protein>
    <submittedName>
        <fullName evidence="2">Uncharacterized protein</fullName>
    </submittedName>
</protein>
<name>A0ABP6DRQ6_9ACTN</name>
<dbReference type="EMBL" id="BAAARK010000001">
    <property type="protein sequence ID" value="GAA2647515.1"/>
    <property type="molecule type" value="Genomic_DNA"/>
</dbReference>
<organism evidence="2 3">
    <name type="scientific">Streptomyces lunalinharesii</name>
    <dbReference type="NCBI Taxonomy" id="333384"/>
    <lineage>
        <taxon>Bacteria</taxon>
        <taxon>Bacillati</taxon>
        <taxon>Actinomycetota</taxon>
        <taxon>Actinomycetes</taxon>
        <taxon>Kitasatosporales</taxon>
        <taxon>Streptomycetaceae</taxon>
        <taxon>Streptomyces</taxon>
    </lineage>
</organism>
<evidence type="ECO:0000313" key="2">
    <source>
        <dbReference type="EMBL" id="GAA2647515.1"/>
    </source>
</evidence>
<comment type="caution">
    <text evidence="2">The sequence shown here is derived from an EMBL/GenBank/DDBJ whole genome shotgun (WGS) entry which is preliminary data.</text>
</comment>
<sequence>METTISVYEPDDLDYMTRPEALDAVLTDLRAHQVDAGPDGFFTALRHIDLLGHLALRFTADAHHLLAEEIPTTNPAQDALRSSQAAATIGRALAHYTQALPALTKVTDPASRASIDAQLAAIPHHSALRRHLDAAQRTLDEARIELTGAVPPLPTRKASANAKPPATPRTIRRRGL</sequence>